<gene>
    <name evidence="1" type="ORF">MSVAZ_0161</name>
</gene>
<dbReference type="AlphaFoldDB" id="A0A0E3Q275"/>
<accession>A0A0E3Q275</accession>
<dbReference type="HOGENOM" id="CLU_046673_2_0_2"/>
<proteinExistence type="predicted"/>
<sequence length="271" mass="31971">MVKGDTLIKKVKQDRELWELFTKKEEYNPIILDKYGRLSYYLGSQRNVFEPEVSSFLIKNGLSPEYPEGKKFAVCLIHDITHDIDFVCPEMSKTAARTIKTLKKGQFVRASILPFSRINKTWSPLWNFRQIMELEENYGEKSTFYFRTLEYAGFSYDSTFRHHYCAGFRNGMDHPFSPYNLNTGKEIDILEIPLSVIDTTLFNQMHLDFNQAWKLTEKLIDTVEFRGVLMVLWYNIYQGNYPEGNYPEGDYLEFYKKRFQCCAEKDGWTAS</sequence>
<protein>
    <submittedName>
        <fullName evidence="1">Uncharacterized protein</fullName>
    </submittedName>
</protein>
<dbReference type="Proteomes" id="UP000033096">
    <property type="component" value="Chromosome"/>
</dbReference>
<dbReference type="SUPFAM" id="SSF88713">
    <property type="entry name" value="Glycoside hydrolase/deacetylase"/>
    <property type="match status" value="1"/>
</dbReference>
<dbReference type="InterPro" id="IPR011330">
    <property type="entry name" value="Glyco_hydro/deAcase_b/a-brl"/>
</dbReference>
<evidence type="ECO:0000313" key="1">
    <source>
        <dbReference type="EMBL" id="AKB42430.1"/>
    </source>
</evidence>
<keyword evidence="2" id="KW-1185">Reference proteome</keyword>
<dbReference type="PATRIC" id="fig|1434123.4.peg.143"/>
<dbReference type="EMBL" id="CP009520">
    <property type="protein sequence ID" value="AKB42430.1"/>
    <property type="molecule type" value="Genomic_DNA"/>
</dbReference>
<dbReference type="KEGG" id="mvc:MSVAZ_0161"/>
<dbReference type="STRING" id="1434123.MSVAZ_0161"/>
<name>A0A0E3Q275_9EURY</name>
<dbReference type="GO" id="GO:0005975">
    <property type="term" value="P:carbohydrate metabolic process"/>
    <property type="evidence" value="ECO:0007669"/>
    <property type="project" value="InterPro"/>
</dbReference>
<reference evidence="1 2" key="1">
    <citation type="submission" date="2014-07" db="EMBL/GenBank/DDBJ databases">
        <title>Methanogenic archaea and the global carbon cycle.</title>
        <authorList>
            <person name="Henriksen J.R."/>
            <person name="Luke J."/>
            <person name="Reinhart S."/>
            <person name="Benedict M.N."/>
            <person name="Youngblut N.D."/>
            <person name="Metcalf M.E."/>
            <person name="Whitaker R.J."/>
            <person name="Metcalf W.W."/>
        </authorList>
    </citation>
    <scope>NUCLEOTIDE SEQUENCE [LARGE SCALE GENOMIC DNA]</scope>
    <source>
        <strain evidence="1 2">Z-761</strain>
    </source>
</reference>
<organism evidence="1 2">
    <name type="scientific">Methanosarcina vacuolata Z-761</name>
    <dbReference type="NCBI Taxonomy" id="1434123"/>
    <lineage>
        <taxon>Archaea</taxon>
        <taxon>Methanobacteriati</taxon>
        <taxon>Methanobacteriota</taxon>
        <taxon>Stenosarchaea group</taxon>
        <taxon>Methanomicrobia</taxon>
        <taxon>Methanosarcinales</taxon>
        <taxon>Methanosarcinaceae</taxon>
        <taxon>Methanosarcina</taxon>
    </lineage>
</organism>
<evidence type="ECO:0000313" key="2">
    <source>
        <dbReference type="Proteomes" id="UP000033096"/>
    </source>
</evidence>